<reference evidence="2" key="1">
    <citation type="submission" date="2022-11" db="UniProtKB">
        <authorList>
            <consortium name="WormBaseParasite"/>
        </authorList>
    </citation>
    <scope>IDENTIFICATION</scope>
</reference>
<name>A0A914RGS1_PAREQ</name>
<protein>
    <submittedName>
        <fullName evidence="2">Uncharacterized protein</fullName>
    </submittedName>
</protein>
<dbReference type="WBParaSite" id="PEQ_0000092201-mRNA-1">
    <property type="protein sequence ID" value="PEQ_0000092201-mRNA-1"/>
    <property type="gene ID" value="PEQ_0000092201"/>
</dbReference>
<keyword evidence="1" id="KW-1185">Reference proteome</keyword>
<accession>A0A914RGS1</accession>
<organism evidence="1 2">
    <name type="scientific">Parascaris equorum</name>
    <name type="common">Equine roundworm</name>
    <dbReference type="NCBI Taxonomy" id="6256"/>
    <lineage>
        <taxon>Eukaryota</taxon>
        <taxon>Metazoa</taxon>
        <taxon>Ecdysozoa</taxon>
        <taxon>Nematoda</taxon>
        <taxon>Chromadorea</taxon>
        <taxon>Rhabditida</taxon>
        <taxon>Spirurina</taxon>
        <taxon>Ascaridomorpha</taxon>
        <taxon>Ascaridoidea</taxon>
        <taxon>Ascarididae</taxon>
        <taxon>Parascaris</taxon>
    </lineage>
</organism>
<dbReference type="AlphaFoldDB" id="A0A914RGS1"/>
<dbReference type="Proteomes" id="UP000887564">
    <property type="component" value="Unplaced"/>
</dbReference>
<sequence length="141" mass="14162">GANNQANAGASGSLSSSSSVVANQTLTWQSILSQLLGSAISSGVGNAQSNVILNGGKAENGVSASGVVSGINNGGNGNINTEVNAEANMNNDLHNVSNIMSGSASGKNYTSIVSANNIQSNAAGFNNGTYLRILFTYIEHK</sequence>
<evidence type="ECO:0000313" key="2">
    <source>
        <dbReference type="WBParaSite" id="PEQ_0000092201-mRNA-1"/>
    </source>
</evidence>
<evidence type="ECO:0000313" key="1">
    <source>
        <dbReference type="Proteomes" id="UP000887564"/>
    </source>
</evidence>
<proteinExistence type="predicted"/>